<dbReference type="Proteomes" id="UP001295740">
    <property type="component" value="Unassembled WGS sequence"/>
</dbReference>
<proteinExistence type="predicted"/>
<dbReference type="InterPro" id="IPR051532">
    <property type="entry name" value="Ester_Hydrolysis_Enzymes"/>
</dbReference>
<dbReference type="GO" id="GO:0004622">
    <property type="term" value="F:phosphatidylcholine lysophospholipase activity"/>
    <property type="evidence" value="ECO:0007669"/>
    <property type="project" value="TreeGrafter"/>
</dbReference>
<evidence type="ECO:0000313" key="2">
    <source>
        <dbReference type="EMBL" id="CAJ2504768.1"/>
    </source>
</evidence>
<dbReference type="EMBL" id="CAUWAG010000007">
    <property type="protein sequence ID" value="CAJ2504768.1"/>
    <property type="molecule type" value="Genomic_DNA"/>
</dbReference>
<keyword evidence="3" id="KW-1185">Reference proteome</keyword>
<dbReference type="PANTHER" id="PTHR30383">
    <property type="entry name" value="THIOESTERASE 1/PROTEASE 1/LYSOPHOSPHOLIPASE L1"/>
    <property type="match status" value="1"/>
</dbReference>
<sequence>MALNTERATSGDAYAKDHDAGVDNERHSSAMEAITGTVQDGGHIRLCICSDREAVTTVFWLGLGSFTATNPVGNPLDSILEKPKGGPIADSMPLRIMFIGASMTLGDPPQGAYRKQLREWLVSLGNPERFGDFKNNDVQAFPATPVQILHEKAKEAVPRMQPNLVIINAGSSDCFQEDHWGSAHALDHTRDLVDFLFEAAPNTTVILSTLVMSPDPTKERCIRSFNAQIRQAAIDLEREGRHVAMAEQHYDQGLRGRVTAEFIKSDDMHPTFEGLEMMGDIFKESIREVDAEGWLRAPVENGIWADGDAERDAEEAEEAGAKNTGTAVTDDKWKGEGKNASVVGPKPRLFGGSEVRVRGEYHILDKREGSFDFQCAEIEWCGYLQLKVGIHGGLDIEDVVAGVNPISRGLWIPIRRTVGVDLSVLALDSVLHVTMYQKQVHDRRPAYLHVVVVVALYRIEKEWAVWLQKAGSHLAIFPDAESPQESPLRDRFQGEINYLVDDFVGELKVSRRLEFVLVGHARGSRRPRA</sequence>
<accession>A0AAI8YEX3</accession>
<reference evidence="2" key="1">
    <citation type="submission" date="2023-10" db="EMBL/GenBank/DDBJ databases">
        <authorList>
            <person name="Hackl T."/>
        </authorList>
    </citation>
    <scope>NUCLEOTIDE SEQUENCE</scope>
</reference>
<dbReference type="InterPro" id="IPR036514">
    <property type="entry name" value="SGNH_hydro_sf"/>
</dbReference>
<feature type="region of interest" description="Disordered" evidence="1">
    <location>
        <begin position="309"/>
        <end position="338"/>
    </location>
</feature>
<name>A0AAI8YEX3_9PEZI</name>
<gene>
    <name evidence="2" type="ORF">KHLLAP_LOCUS5236</name>
</gene>
<protein>
    <submittedName>
        <fullName evidence="2">Uu.00g121620.m01.CDS01</fullName>
    </submittedName>
</protein>
<dbReference type="Gene3D" id="3.40.50.1110">
    <property type="entry name" value="SGNH hydrolase"/>
    <property type="match status" value="1"/>
</dbReference>
<feature type="compositionally biased region" description="Acidic residues" evidence="1">
    <location>
        <begin position="309"/>
        <end position="318"/>
    </location>
</feature>
<comment type="caution">
    <text evidence="2">The sequence shown here is derived from an EMBL/GenBank/DDBJ whole genome shotgun (WGS) entry which is preliminary data.</text>
</comment>
<dbReference type="PANTHER" id="PTHR30383:SF31">
    <property type="entry name" value="SGNH HYDROLASE-TYPE ESTERASE DOMAIN-CONTAINING PROTEIN-RELATED"/>
    <property type="match status" value="1"/>
</dbReference>
<dbReference type="AlphaFoldDB" id="A0AAI8YEX3"/>
<feature type="region of interest" description="Disordered" evidence="1">
    <location>
        <begin position="1"/>
        <end position="21"/>
    </location>
</feature>
<dbReference type="SUPFAM" id="SSF52266">
    <property type="entry name" value="SGNH hydrolase"/>
    <property type="match status" value="1"/>
</dbReference>
<evidence type="ECO:0000256" key="1">
    <source>
        <dbReference type="SAM" id="MobiDB-lite"/>
    </source>
</evidence>
<evidence type="ECO:0000313" key="3">
    <source>
        <dbReference type="Proteomes" id="UP001295740"/>
    </source>
</evidence>
<organism evidence="2 3">
    <name type="scientific">Anthostomella pinea</name>
    <dbReference type="NCBI Taxonomy" id="933095"/>
    <lineage>
        <taxon>Eukaryota</taxon>
        <taxon>Fungi</taxon>
        <taxon>Dikarya</taxon>
        <taxon>Ascomycota</taxon>
        <taxon>Pezizomycotina</taxon>
        <taxon>Sordariomycetes</taxon>
        <taxon>Xylariomycetidae</taxon>
        <taxon>Xylariales</taxon>
        <taxon>Xylariaceae</taxon>
        <taxon>Anthostomella</taxon>
    </lineage>
</organism>